<dbReference type="InterPro" id="IPR013342">
    <property type="entry name" value="Mandelate_racemase_C"/>
</dbReference>
<keyword evidence="10" id="KW-1185">Reference proteome</keyword>
<dbReference type="GO" id="GO:0006518">
    <property type="term" value="P:peptide metabolic process"/>
    <property type="evidence" value="ECO:0007669"/>
    <property type="project" value="UniProtKB-ARBA"/>
</dbReference>
<evidence type="ECO:0000256" key="7">
    <source>
        <dbReference type="RuleBase" id="RU366006"/>
    </source>
</evidence>
<dbReference type="OrthoDB" id="9775391at2"/>
<dbReference type="SFLD" id="SFLDS00001">
    <property type="entry name" value="Enolase"/>
    <property type="match status" value="1"/>
</dbReference>
<evidence type="ECO:0000256" key="1">
    <source>
        <dbReference type="ARBA" id="ARBA00008031"/>
    </source>
</evidence>
<dbReference type="InterPro" id="IPR036849">
    <property type="entry name" value="Enolase-like_C_sf"/>
</dbReference>
<reference evidence="9 10" key="1">
    <citation type="submission" date="2018-09" db="EMBL/GenBank/DDBJ databases">
        <title>Discovery and Ecogenomic Context for Candidatus Cryosericales, a Global Caldiserica Order Active in Thawing Permafrost.</title>
        <authorList>
            <person name="Martinez M.A."/>
            <person name="Woodcroft B.J."/>
            <person name="Ignacio Espinoza J.C."/>
            <person name="Zayed A."/>
            <person name="Singleton C.M."/>
            <person name="Boyd J."/>
            <person name="Li Y.-F."/>
            <person name="Purvine S."/>
            <person name="Maughan H."/>
            <person name="Hodgkins S.B."/>
            <person name="Anderson D."/>
            <person name="Sederholm M."/>
            <person name="Temperton B."/>
            <person name="Saleska S.R."/>
            <person name="Tyson G.W."/>
            <person name="Rich V.I."/>
        </authorList>
    </citation>
    <scope>NUCLEOTIDE SEQUENCE [LARGE SCALE GENOMIC DNA]</scope>
    <source>
        <strain evidence="9 10">SMC7</strain>
    </source>
</reference>
<dbReference type="PANTHER" id="PTHR48073:SF2">
    <property type="entry name" value="O-SUCCINYLBENZOATE SYNTHASE"/>
    <property type="match status" value="1"/>
</dbReference>
<evidence type="ECO:0000256" key="6">
    <source>
        <dbReference type="PIRSR" id="PIRSR634603-3"/>
    </source>
</evidence>
<evidence type="ECO:0000256" key="4">
    <source>
        <dbReference type="ARBA" id="ARBA00023235"/>
    </source>
</evidence>
<dbReference type="Gene3D" id="3.20.20.120">
    <property type="entry name" value="Enolase-like C-terminal domain"/>
    <property type="match status" value="1"/>
</dbReference>
<feature type="binding site" evidence="6">
    <location>
        <position position="190"/>
    </location>
    <ligand>
        <name>Mg(2+)</name>
        <dbReference type="ChEBI" id="CHEBI:18420"/>
    </ligand>
</feature>
<dbReference type="SMART" id="SM00922">
    <property type="entry name" value="MR_MLE"/>
    <property type="match status" value="1"/>
</dbReference>
<dbReference type="Pfam" id="PF02746">
    <property type="entry name" value="MR_MLE_N"/>
    <property type="match status" value="1"/>
</dbReference>
<evidence type="ECO:0000256" key="5">
    <source>
        <dbReference type="PIRSR" id="PIRSR634603-1"/>
    </source>
</evidence>
<feature type="binding site" evidence="6">
    <location>
        <position position="216"/>
    </location>
    <ligand>
        <name>Mg(2+)</name>
        <dbReference type="ChEBI" id="CHEBI:18420"/>
    </ligand>
</feature>
<evidence type="ECO:0000256" key="3">
    <source>
        <dbReference type="ARBA" id="ARBA00022842"/>
    </source>
</evidence>
<dbReference type="SUPFAM" id="SSF51604">
    <property type="entry name" value="Enolase C-terminal domain-like"/>
    <property type="match status" value="1"/>
</dbReference>
<evidence type="ECO:0000259" key="8">
    <source>
        <dbReference type="SMART" id="SM00922"/>
    </source>
</evidence>
<dbReference type="Pfam" id="PF13378">
    <property type="entry name" value="MR_MLE_C"/>
    <property type="match status" value="1"/>
</dbReference>
<dbReference type="GO" id="GO:0046872">
    <property type="term" value="F:metal ion binding"/>
    <property type="evidence" value="ECO:0007669"/>
    <property type="project" value="UniProtKB-KW"/>
</dbReference>
<proteinExistence type="inferred from homology"/>
<feature type="active site" description="Proton acceptor; specific for (S)-substrate epimerization" evidence="5">
    <location>
        <position position="265"/>
    </location>
</feature>
<dbReference type="AlphaFoldDB" id="A0A398CWD4"/>
<dbReference type="SFLD" id="SFLDF00009">
    <property type="entry name" value="o-succinylbenzoate_synthase"/>
    <property type="match status" value="1"/>
</dbReference>
<dbReference type="InterPro" id="IPR029017">
    <property type="entry name" value="Enolase-like_N"/>
</dbReference>
<feature type="active site" description="Proton acceptor; specific for (R)-substrate epimerization" evidence="5">
    <location>
        <position position="162"/>
    </location>
</feature>
<sequence length="368" mass="38975">MRIVAIKCLSVSIPRVKELKVAYATRTVYNGFLLQLVTDTGLTGLGEAAPNFEVCHETLEGTAQACQAMAPLVRGSNPLTREAILEKLEPWRHVAAAALAAYDIALWDLAGKSAELPIRDLIGGYRQAIPNEMTIGIKDLAETVAEAVSIKASGMYAEIKLKLGLDPNLDVKRVHAVRAAVGPTFPLHVDANQGYDREGALRVLQALTGAGIDFAEQPVPAEDTESLQWVSDRSPIPITADEAVHTPEDALALVRSHACSMLNVKLQKVGGISRALDILAIARAAGIPCMIGCMTETPVGIAAGAHVALGSPVVTHVDLDGGVDLAFQPATGGIEIQGDQLTVSDRPGLGVELNDEYSNRFANEEALQ</sequence>
<dbReference type="CDD" id="cd03319">
    <property type="entry name" value="L-Ala-DL-Glu_epimerase"/>
    <property type="match status" value="1"/>
</dbReference>
<protein>
    <recommendedName>
        <fullName evidence="7">Dipeptide epimerase</fullName>
        <ecNumber evidence="7">5.1.1.-</ecNumber>
    </recommendedName>
</protein>
<evidence type="ECO:0000313" key="9">
    <source>
        <dbReference type="EMBL" id="RIE06843.1"/>
    </source>
</evidence>
<dbReference type="InterPro" id="IPR029065">
    <property type="entry name" value="Enolase_C-like"/>
</dbReference>
<dbReference type="EC" id="5.1.1.-" evidence="7"/>
<dbReference type="GO" id="GO:0016855">
    <property type="term" value="F:racemase and epimerase activity, acting on amino acids and derivatives"/>
    <property type="evidence" value="ECO:0007669"/>
    <property type="project" value="UniProtKB-UniRule"/>
</dbReference>
<dbReference type="RefSeq" id="WP_119088435.1">
    <property type="nucleotide sequence ID" value="NZ_QXIS01000003.1"/>
</dbReference>
<feature type="domain" description="Mandelate racemase/muconate lactonizing enzyme C-terminal" evidence="8">
    <location>
        <begin position="141"/>
        <end position="237"/>
    </location>
</feature>
<comment type="cofactor">
    <cofactor evidence="6 7">
        <name>Mg(2+)</name>
        <dbReference type="ChEBI" id="CHEBI:18420"/>
    </cofactor>
    <text evidence="6 7">Binds 1 Mg(2+) ion per subunit.</text>
</comment>
<keyword evidence="2 6" id="KW-0479">Metal-binding</keyword>
<dbReference type="Gene3D" id="3.30.390.10">
    <property type="entry name" value="Enolase-like, N-terminal domain"/>
    <property type="match status" value="1"/>
</dbReference>
<name>A0A398CWD4_9BACT</name>
<dbReference type="InterPro" id="IPR013341">
    <property type="entry name" value="Mandelate_racemase_N_dom"/>
</dbReference>
<evidence type="ECO:0000313" key="10">
    <source>
        <dbReference type="Proteomes" id="UP000266328"/>
    </source>
</evidence>
<dbReference type="SUPFAM" id="SSF54826">
    <property type="entry name" value="Enolase N-terminal domain-like"/>
    <property type="match status" value="1"/>
</dbReference>
<dbReference type="PANTHER" id="PTHR48073">
    <property type="entry name" value="O-SUCCINYLBENZOATE SYNTHASE-RELATED"/>
    <property type="match status" value="1"/>
</dbReference>
<keyword evidence="4 7" id="KW-0413">Isomerase</keyword>
<evidence type="ECO:0000256" key="2">
    <source>
        <dbReference type="ARBA" id="ARBA00022723"/>
    </source>
</evidence>
<dbReference type="InterPro" id="IPR034603">
    <property type="entry name" value="Dipeptide_epimerase"/>
</dbReference>
<accession>A0A398CWD4</accession>
<gene>
    <name evidence="9" type="ORF">SMC7_00525</name>
</gene>
<comment type="caution">
    <text evidence="9">The sequence shown here is derived from an EMBL/GenBank/DDBJ whole genome shotgun (WGS) entry which is preliminary data.</text>
</comment>
<feature type="binding site" evidence="6">
    <location>
        <position position="241"/>
    </location>
    <ligand>
        <name>Mg(2+)</name>
        <dbReference type="ChEBI" id="CHEBI:18420"/>
    </ligand>
</feature>
<dbReference type="EMBL" id="QXIS01000003">
    <property type="protein sequence ID" value="RIE06843.1"/>
    <property type="molecule type" value="Genomic_DNA"/>
</dbReference>
<dbReference type="Proteomes" id="UP000266328">
    <property type="component" value="Unassembled WGS sequence"/>
</dbReference>
<organism evidence="9 10">
    <name type="scientific">Candidatus Cryosericum terrychapinii</name>
    <dbReference type="NCBI Taxonomy" id="2290919"/>
    <lineage>
        <taxon>Bacteria</taxon>
        <taxon>Pseudomonadati</taxon>
        <taxon>Caldisericota/Cryosericota group</taxon>
        <taxon>Candidatus Cryosericota</taxon>
        <taxon>Candidatus Cryosericia</taxon>
        <taxon>Candidatus Cryosericales</taxon>
        <taxon>Candidatus Cryosericaceae</taxon>
        <taxon>Candidatus Cryosericum</taxon>
    </lineage>
</organism>
<keyword evidence="3 6" id="KW-0460">Magnesium</keyword>
<comment type="similarity">
    <text evidence="1 7">Belongs to the mandelate racemase/muconate lactonizing enzyme family.</text>
</comment>
<dbReference type="SFLD" id="SFLDG00180">
    <property type="entry name" value="muconate_cycloisomerase"/>
    <property type="match status" value="1"/>
</dbReference>